<keyword evidence="5" id="KW-1185">Reference proteome</keyword>
<dbReference type="eggNOG" id="COG4977">
    <property type="taxonomic scope" value="Bacteria"/>
</dbReference>
<dbReference type="Pfam" id="PF12833">
    <property type="entry name" value="HTH_18"/>
    <property type="match status" value="1"/>
</dbReference>
<dbReference type="PANTHER" id="PTHR43130:SF3">
    <property type="entry name" value="HTH-TYPE TRANSCRIPTIONAL REGULATOR RV1931C"/>
    <property type="match status" value="1"/>
</dbReference>
<keyword evidence="2" id="KW-0804">Transcription</keyword>
<dbReference type="RefSeq" id="WP_011394247.1">
    <property type="nucleotide sequence ID" value="NC_007645.1"/>
</dbReference>
<dbReference type="Pfam" id="PF01965">
    <property type="entry name" value="DJ-1_PfpI"/>
    <property type="match status" value="1"/>
</dbReference>
<dbReference type="KEGG" id="hch:HCH_00257"/>
<dbReference type="Gene3D" id="1.10.10.60">
    <property type="entry name" value="Homeodomain-like"/>
    <property type="match status" value="2"/>
</dbReference>
<dbReference type="GO" id="GO:0003700">
    <property type="term" value="F:DNA-binding transcription factor activity"/>
    <property type="evidence" value="ECO:0007669"/>
    <property type="project" value="InterPro"/>
</dbReference>
<dbReference type="Proteomes" id="UP000000238">
    <property type="component" value="Chromosome"/>
</dbReference>
<dbReference type="InterPro" id="IPR018060">
    <property type="entry name" value="HTH_AraC"/>
</dbReference>
<evidence type="ECO:0000256" key="2">
    <source>
        <dbReference type="ARBA" id="ARBA00023163"/>
    </source>
</evidence>
<dbReference type="InterPro" id="IPR002818">
    <property type="entry name" value="DJ-1/PfpI"/>
</dbReference>
<dbReference type="GO" id="GO:0043565">
    <property type="term" value="F:sequence-specific DNA binding"/>
    <property type="evidence" value="ECO:0007669"/>
    <property type="project" value="InterPro"/>
</dbReference>
<keyword evidence="4" id="KW-0238">DNA-binding</keyword>
<dbReference type="OrthoDB" id="9803764at2"/>
<evidence type="ECO:0000313" key="5">
    <source>
        <dbReference type="Proteomes" id="UP000000238"/>
    </source>
</evidence>
<dbReference type="AlphaFoldDB" id="Q2SQA4"/>
<accession>Q2SQA4</accession>
<dbReference type="HOGENOM" id="CLU_000445_59_0_6"/>
<feature type="domain" description="HTH araC/xylS-type" evidence="3">
    <location>
        <begin position="227"/>
        <end position="325"/>
    </location>
</feature>
<dbReference type="PANTHER" id="PTHR43130">
    <property type="entry name" value="ARAC-FAMILY TRANSCRIPTIONAL REGULATOR"/>
    <property type="match status" value="1"/>
</dbReference>
<name>Q2SQA4_HAHCH</name>
<keyword evidence="1" id="KW-0805">Transcription regulation</keyword>
<dbReference type="InterPro" id="IPR009057">
    <property type="entry name" value="Homeodomain-like_sf"/>
</dbReference>
<proteinExistence type="predicted"/>
<evidence type="ECO:0000313" key="4">
    <source>
        <dbReference type="EMBL" id="ABC27170.1"/>
    </source>
</evidence>
<reference evidence="4 5" key="1">
    <citation type="journal article" date="2005" name="Nucleic Acids Res.">
        <title>Genomic blueprint of Hahella chejuensis, a marine microbe producing an algicidal agent.</title>
        <authorList>
            <person name="Jeong H."/>
            <person name="Yim J.H."/>
            <person name="Lee C."/>
            <person name="Choi S.-H."/>
            <person name="Park Y.K."/>
            <person name="Yoon S.H."/>
            <person name="Hur C.-G."/>
            <person name="Kang H.-Y."/>
            <person name="Kim D."/>
            <person name="Lee H.H."/>
            <person name="Park K.H."/>
            <person name="Park S.-H."/>
            <person name="Park H.-S."/>
            <person name="Lee H.K."/>
            <person name="Oh T.K."/>
            <person name="Kim J.F."/>
        </authorList>
    </citation>
    <scope>NUCLEOTIDE SEQUENCE [LARGE SCALE GENOMIC DNA]</scope>
    <source>
        <strain evidence="4 5">KCTC 2396</strain>
    </source>
</reference>
<dbReference type="STRING" id="349521.HCH_00257"/>
<evidence type="ECO:0000259" key="3">
    <source>
        <dbReference type="PROSITE" id="PS01124"/>
    </source>
</evidence>
<evidence type="ECO:0000256" key="1">
    <source>
        <dbReference type="ARBA" id="ARBA00023015"/>
    </source>
</evidence>
<protein>
    <submittedName>
        <fullName evidence="4">Transcriptional regulator containing an amidase domain and an AraC-type DNA-binding HTH domain</fullName>
    </submittedName>
</protein>
<dbReference type="SUPFAM" id="SSF52317">
    <property type="entry name" value="Class I glutamine amidotransferase-like"/>
    <property type="match status" value="1"/>
</dbReference>
<dbReference type="SMART" id="SM00342">
    <property type="entry name" value="HTH_ARAC"/>
    <property type="match status" value="1"/>
</dbReference>
<dbReference type="EMBL" id="CP000155">
    <property type="protein sequence ID" value="ABC27170.1"/>
    <property type="molecule type" value="Genomic_DNA"/>
</dbReference>
<dbReference type="SUPFAM" id="SSF46689">
    <property type="entry name" value="Homeodomain-like"/>
    <property type="match status" value="2"/>
</dbReference>
<gene>
    <name evidence="4" type="ordered locus">HCH_00257</name>
</gene>
<dbReference type="Gene3D" id="3.40.50.880">
    <property type="match status" value="1"/>
</dbReference>
<dbReference type="InterPro" id="IPR029062">
    <property type="entry name" value="Class_I_gatase-like"/>
</dbReference>
<dbReference type="PROSITE" id="PS01124">
    <property type="entry name" value="HTH_ARAC_FAMILY_2"/>
    <property type="match status" value="1"/>
</dbReference>
<organism evidence="4 5">
    <name type="scientific">Hahella chejuensis (strain KCTC 2396)</name>
    <dbReference type="NCBI Taxonomy" id="349521"/>
    <lineage>
        <taxon>Bacteria</taxon>
        <taxon>Pseudomonadati</taxon>
        <taxon>Pseudomonadota</taxon>
        <taxon>Gammaproteobacteria</taxon>
        <taxon>Oceanospirillales</taxon>
        <taxon>Hahellaceae</taxon>
        <taxon>Hahella</taxon>
    </lineage>
</organism>
<dbReference type="InterPro" id="IPR052158">
    <property type="entry name" value="INH-QAR"/>
</dbReference>
<sequence>MAQTQSGIKRYEVGVLLYPTSMQSAVFGLKDLLSVAEEYRRQAASPHWPELRVSFWRTGEDAGQPGLSSRPLHEALQAAPDVLIVPPCFDALAVDWRQPALTTGLQALHEHGAIMASACAGSFALAGAGLLDGRKATTHWRLAKDFQAMFPLVELVEDELLVDQGDVVTAGGVSAWMDLGLRMIQRVTSASLTMNLGKFFLVDTGPRRQQYYQLFAPDFSHGDSAVRKLQLWLQERMAQDVSLEEMAAVARVGERTLQRRFRKALGMTPLQYVQQLRIQRARELLETSMATVERIIWDVGYEDPSSFRKLFKLATGLTMTEYRARFQPTCMSW</sequence>